<dbReference type="InterPro" id="IPR053320">
    <property type="entry name" value="Protein_DD3-3_O-glyco"/>
</dbReference>
<gene>
    <name evidence="2" type="ORF">SmJEL517_g05375</name>
</gene>
<name>A0A507BWJ3_9FUNG</name>
<proteinExistence type="predicted"/>
<dbReference type="STRING" id="1806994.A0A507BWJ3"/>
<dbReference type="OrthoDB" id="167398at2759"/>
<evidence type="ECO:0000256" key="1">
    <source>
        <dbReference type="SAM" id="SignalP"/>
    </source>
</evidence>
<feature type="chain" id="PRO_5021301665" evidence="1">
    <location>
        <begin position="20"/>
        <end position="673"/>
    </location>
</feature>
<comment type="caution">
    <text evidence="2">The sequence shown here is derived from an EMBL/GenBank/DDBJ whole genome shotgun (WGS) entry which is preliminary data.</text>
</comment>
<dbReference type="Proteomes" id="UP000319731">
    <property type="component" value="Unassembled WGS sequence"/>
</dbReference>
<evidence type="ECO:0000313" key="3">
    <source>
        <dbReference type="Proteomes" id="UP000319731"/>
    </source>
</evidence>
<feature type="signal peptide" evidence="1">
    <location>
        <begin position="1"/>
        <end position="19"/>
    </location>
</feature>
<dbReference type="PANTHER" id="PTHR35170">
    <property type="entry name" value="PROTEIN DD3-3"/>
    <property type="match status" value="1"/>
</dbReference>
<keyword evidence="1" id="KW-0732">Signal</keyword>
<organism evidence="2 3">
    <name type="scientific">Synchytrium microbalum</name>
    <dbReference type="NCBI Taxonomy" id="1806994"/>
    <lineage>
        <taxon>Eukaryota</taxon>
        <taxon>Fungi</taxon>
        <taxon>Fungi incertae sedis</taxon>
        <taxon>Chytridiomycota</taxon>
        <taxon>Chytridiomycota incertae sedis</taxon>
        <taxon>Chytridiomycetes</taxon>
        <taxon>Synchytriales</taxon>
        <taxon>Synchytriaceae</taxon>
        <taxon>Synchytrium</taxon>
    </lineage>
</organism>
<dbReference type="PANTHER" id="PTHR35170:SF1">
    <property type="entry name" value="PROTEIN DD3-3"/>
    <property type="match status" value="1"/>
</dbReference>
<dbReference type="EMBL" id="QEAO01000048">
    <property type="protein sequence ID" value="TPX31259.1"/>
    <property type="molecule type" value="Genomic_DNA"/>
</dbReference>
<dbReference type="AlphaFoldDB" id="A0A507BWJ3"/>
<dbReference type="GeneID" id="42006598"/>
<dbReference type="RefSeq" id="XP_031022731.1">
    <property type="nucleotide sequence ID" value="XM_031171301.1"/>
</dbReference>
<sequence length="673" mass="73209">MRTIIGLLALAKLFSTATCDLYMHSPRGSNDRCDEVSNDRNNANLLFNSQNNAAGGYAVCPSSMQYYTGTDITFEYTSQHGCGNGGVAKNDPSNPEFQQCQVIIQVGCDDTFRALQPTTADGTRFWPYALKNQQSMVTTPTEGQSSCTQTRPTFATCVNDTEYTGATNVCAGLDLSTNSGLNTFNSNQCQCSPRKIYTYALHEPEISWSKCTTRRGMGGLFLADQNLNGNTAAFTRQDNNGGNDRHGFECTEERDYYPYWSPTGWMDIVVKTSDTTQCAYYQANSENVVSRSECVNPNDPLDATAWQYNSQAACLSHANTSWVYVNATNKLGAPDCVQHEWSMDNHLGMGVTGASTANQASYKWTIPDSLLPAGADSVTCVARIRYNISTAEIPFFATNANNGAVKTNPVIALGNISDPDPMKAVPIRHAINTAQYGRTFQDRSYAFKILRRPSSLQNVNIHNLNVRGKRGNIAQVRNCVEYDFVPQTLRVTQGDMVHFQWCGSDFNDQGNDGQGRAGTDRSNIVPTITSSSNVGQPLVNTSMFAFNDMAMLAFQNQSNCFSVQDMLTTQATNANSPQSCHFLNAASPYFNYMAQVQNAGVFTGVSARNNAFSNRKQAVTIVADPASLDSGAKAGIAVGASSAVGLGAAGVLLWYKRKHGSLQGLKFHIQGKV</sequence>
<evidence type="ECO:0000313" key="2">
    <source>
        <dbReference type="EMBL" id="TPX31259.1"/>
    </source>
</evidence>
<keyword evidence="3" id="KW-1185">Reference proteome</keyword>
<accession>A0A507BWJ3</accession>
<protein>
    <submittedName>
        <fullName evidence="2">Uncharacterized protein</fullName>
    </submittedName>
</protein>
<reference evidence="2 3" key="1">
    <citation type="journal article" date="2019" name="Sci. Rep.">
        <title>Comparative genomics of chytrid fungi reveal insights into the obligate biotrophic and pathogenic lifestyle of Synchytrium endobioticum.</title>
        <authorList>
            <person name="van de Vossenberg B.T.L.H."/>
            <person name="Warris S."/>
            <person name="Nguyen H.D.T."/>
            <person name="van Gent-Pelzer M.P.E."/>
            <person name="Joly D.L."/>
            <person name="van de Geest H.C."/>
            <person name="Bonants P.J.M."/>
            <person name="Smith D.S."/>
            <person name="Levesque C.A."/>
            <person name="van der Lee T.A.J."/>
        </authorList>
    </citation>
    <scope>NUCLEOTIDE SEQUENCE [LARGE SCALE GENOMIC DNA]</scope>
    <source>
        <strain evidence="2 3">JEL517</strain>
    </source>
</reference>